<dbReference type="Gene3D" id="2.60.120.10">
    <property type="entry name" value="Jelly Rolls"/>
    <property type="match status" value="1"/>
</dbReference>
<feature type="domain" description="HTH araC/xylS-type" evidence="4">
    <location>
        <begin position="186"/>
        <end position="284"/>
    </location>
</feature>
<dbReference type="InterPro" id="IPR009057">
    <property type="entry name" value="Homeodomain-like_sf"/>
</dbReference>
<evidence type="ECO:0000313" key="6">
    <source>
        <dbReference type="Proteomes" id="UP000198806"/>
    </source>
</evidence>
<dbReference type="Pfam" id="PF12833">
    <property type="entry name" value="HTH_18"/>
    <property type="match status" value="1"/>
</dbReference>
<keyword evidence="1" id="KW-0805">Transcription regulation</keyword>
<dbReference type="SMART" id="SM00342">
    <property type="entry name" value="HTH_ARAC"/>
    <property type="match status" value="1"/>
</dbReference>
<keyword evidence="2 5" id="KW-0238">DNA-binding</keyword>
<reference evidence="5 6" key="1">
    <citation type="submission" date="2016-10" db="EMBL/GenBank/DDBJ databases">
        <authorList>
            <person name="de Groot N.N."/>
        </authorList>
    </citation>
    <scope>NUCLEOTIDE SEQUENCE [LARGE SCALE GENOMIC DNA]</scope>
    <source>
        <strain evidence="5 6">DSM 1283</strain>
    </source>
</reference>
<dbReference type="PROSITE" id="PS01124">
    <property type="entry name" value="HTH_ARAC_FAMILY_2"/>
    <property type="match status" value="1"/>
</dbReference>
<dbReference type="InterPro" id="IPR037923">
    <property type="entry name" value="HTH-like"/>
</dbReference>
<evidence type="ECO:0000313" key="5">
    <source>
        <dbReference type="EMBL" id="SFO04403.1"/>
    </source>
</evidence>
<dbReference type="AlphaFoldDB" id="A0A1I5DYZ6"/>
<accession>A0A1I5DYZ6</accession>
<dbReference type="InterPro" id="IPR020449">
    <property type="entry name" value="Tscrpt_reg_AraC-type_HTH"/>
</dbReference>
<dbReference type="InterPro" id="IPR014710">
    <property type="entry name" value="RmlC-like_jellyroll"/>
</dbReference>
<dbReference type="PANTHER" id="PTHR43280">
    <property type="entry name" value="ARAC-FAMILY TRANSCRIPTIONAL REGULATOR"/>
    <property type="match status" value="1"/>
</dbReference>
<dbReference type="SUPFAM" id="SSF46689">
    <property type="entry name" value="Homeodomain-like"/>
    <property type="match status" value="2"/>
</dbReference>
<dbReference type="SUPFAM" id="SSF51215">
    <property type="entry name" value="Regulatory protein AraC"/>
    <property type="match status" value="1"/>
</dbReference>
<evidence type="ECO:0000256" key="1">
    <source>
        <dbReference type="ARBA" id="ARBA00023015"/>
    </source>
</evidence>
<sequence>MHDPYIFKTFDENLLVNRTNDFSNTSKRWDHYHDFYEIYYYLGNEMNYFIDNKVYSISNNDMVFIQPYLFHRTVYKPGSEKSRILILFHPKLLQQISILENDEFSHKVRDFFLTKKKFSLQSEKSKKLLYDAVMHLYNTSVMNSSYKAIKMQCALIELFTTICDLSSDETVENSTPMLSPKEKLVYNVIRYINENYTLDITLDAICEKLFVSKYHLCHTFKEITGVTVIHFINKKRLSEAERLLRYSTLSITEVCHSVGFNSVGHFINLFSKNYNCTPNAFRKNIR</sequence>
<dbReference type="Proteomes" id="UP000198806">
    <property type="component" value="Unassembled WGS sequence"/>
</dbReference>
<dbReference type="GO" id="GO:0003700">
    <property type="term" value="F:DNA-binding transcription factor activity"/>
    <property type="evidence" value="ECO:0007669"/>
    <property type="project" value="InterPro"/>
</dbReference>
<keyword evidence="6" id="KW-1185">Reference proteome</keyword>
<dbReference type="PANTHER" id="PTHR43280:SF28">
    <property type="entry name" value="HTH-TYPE TRANSCRIPTIONAL ACTIVATOR RHAS"/>
    <property type="match status" value="1"/>
</dbReference>
<dbReference type="RefSeq" id="WP_170847904.1">
    <property type="nucleotide sequence ID" value="NZ_BAABFM010000010.1"/>
</dbReference>
<dbReference type="PROSITE" id="PS00041">
    <property type="entry name" value="HTH_ARAC_FAMILY_1"/>
    <property type="match status" value="1"/>
</dbReference>
<dbReference type="Pfam" id="PF02311">
    <property type="entry name" value="AraC_binding"/>
    <property type="match status" value="1"/>
</dbReference>
<dbReference type="EMBL" id="FOWD01000007">
    <property type="protein sequence ID" value="SFO04403.1"/>
    <property type="molecule type" value="Genomic_DNA"/>
</dbReference>
<name>A0A1I5DYZ6_9FIRM</name>
<evidence type="ECO:0000256" key="2">
    <source>
        <dbReference type="ARBA" id="ARBA00023125"/>
    </source>
</evidence>
<dbReference type="InterPro" id="IPR018060">
    <property type="entry name" value="HTH_AraC"/>
</dbReference>
<dbReference type="PRINTS" id="PR00032">
    <property type="entry name" value="HTHARAC"/>
</dbReference>
<dbReference type="InterPro" id="IPR018062">
    <property type="entry name" value="HTH_AraC-typ_CS"/>
</dbReference>
<dbReference type="STRING" id="1527.SAMN04489757_10776"/>
<dbReference type="InterPro" id="IPR003313">
    <property type="entry name" value="AraC-bd"/>
</dbReference>
<evidence type="ECO:0000256" key="3">
    <source>
        <dbReference type="ARBA" id="ARBA00023163"/>
    </source>
</evidence>
<organism evidence="5 6">
    <name type="scientific">Anaerocolumna aminovalerica</name>
    <dbReference type="NCBI Taxonomy" id="1527"/>
    <lineage>
        <taxon>Bacteria</taxon>
        <taxon>Bacillati</taxon>
        <taxon>Bacillota</taxon>
        <taxon>Clostridia</taxon>
        <taxon>Lachnospirales</taxon>
        <taxon>Lachnospiraceae</taxon>
        <taxon>Anaerocolumna</taxon>
    </lineage>
</organism>
<keyword evidence="3" id="KW-0804">Transcription</keyword>
<gene>
    <name evidence="5" type="ORF">SAMN04489757_10776</name>
</gene>
<dbReference type="Gene3D" id="1.10.10.60">
    <property type="entry name" value="Homeodomain-like"/>
    <property type="match status" value="2"/>
</dbReference>
<dbReference type="GO" id="GO:0043565">
    <property type="term" value="F:sequence-specific DNA binding"/>
    <property type="evidence" value="ECO:0007669"/>
    <property type="project" value="InterPro"/>
</dbReference>
<protein>
    <submittedName>
        <fullName evidence="5">AraC-type DNA-binding protein</fullName>
    </submittedName>
</protein>
<proteinExistence type="predicted"/>
<evidence type="ECO:0000259" key="4">
    <source>
        <dbReference type="PROSITE" id="PS01124"/>
    </source>
</evidence>